<dbReference type="GO" id="GO:0004040">
    <property type="term" value="F:amidase activity"/>
    <property type="evidence" value="ECO:0007669"/>
    <property type="project" value="TreeGrafter"/>
</dbReference>
<keyword evidence="1 3" id="KW-0378">Hydrolase</keyword>
<dbReference type="PROSITE" id="PS00571">
    <property type="entry name" value="AMIDASES"/>
    <property type="match status" value="1"/>
</dbReference>
<keyword evidence="4" id="KW-1185">Reference proteome</keyword>
<dbReference type="InterPro" id="IPR036928">
    <property type="entry name" value="AS_sf"/>
</dbReference>
<proteinExistence type="predicted"/>
<feature type="domain" description="Amidase" evidence="2">
    <location>
        <begin position="33"/>
        <end position="504"/>
    </location>
</feature>
<accession>A0A1M5X1P3</accession>
<dbReference type="OrthoDB" id="9777859at2"/>
<reference evidence="3 4" key="1">
    <citation type="submission" date="2016-11" db="EMBL/GenBank/DDBJ databases">
        <authorList>
            <person name="Jaros S."/>
            <person name="Januszkiewicz K."/>
            <person name="Wedrychowicz H."/>
        </authorList>
    </citation>
    <scope>NUCLEOTIDE SEQUENCE [LARGE SCALE GENOMIC DNA]</scope>
    <source>
        <strain evidence="3 4">DSM 29431</strain>
    </source>
</reference>
<gene>
    <name evidence="3" type="ORF">SAMN05443551_3666</name>
</gene>
<sequence length="533" mass="56527">MIRTRPKSPDEKIHMSASEMAGAIKSGAFSAEEVVDAHISHIQTVNPALNAIVIPLFEEARAQARKADEARARGEPLGALHGVPVTIKEQYKVKGTQTTLGATNKIGNVYDDEGPLVTKLRSEGAIILGKTNIVQTLLGHESDNRVYGRTNNPWDLKRSPGGSSGGDAAIVAAGGAPLALASDLGGSIRIPALSCGVHGFKPTTGRLTNDDFPGDLLGYGQEAILPQPGPIARTVADLALAMEVFARTSMNATIDNVPPVPWIDPATIPVKGMRIGYYTDNGLFSVSPALRRAVEEAAEALRSMGAEIVPVDAPDPFEAMRIFLGVMTAGGGARMKSLLGAEKPIPQIAAAVKGMGTPRPVLAMVARLMAARGQHHNARVIGNMGALKTADYWHLVEARTEYRVRFQRALDAAGLDAVICPPHAVPAVTHGASEHLFPAVSYAFTYNVLGAPAGVVSTTRVRPDEESDRKVGKDIADITAQQVERGSAGLPVGVQVVARHWHDHVALAVMAALEAHFRKTEEYPLRPELPVSL</sequence>
<dbReference type="Proteomes" id="UP000184221">
    <property type="component" value="Unassembled WGS sequence"/>
</dbReference>
<dbReference type="InterPro" id="IPR023631">
    <property type="entry name" value="Amidase_dom"/>
</dbReference>
<dbReference type="PANTHER" id="PTHR45847">
    <property type="entry name" value="FATTY ACID AMIDE HYDROLASE"/>
    <property type="match status" value="1"/>
</dbReference>
<dbReference type="EMBL" id="FQXC01000005">
    <property type="protein sequence ID" value="SHH93777.1"/>
    <property type="molecule type" value="Genomic_DNA"/>
</dbReference>
<dbReference type="InterPro" id="IPR052096">
    <property type="entry name" value="Endocannabinoid_amidase"/>
</dbReference>
<protein>
    <submittedName>
        <fullName evidence="3">Fatty acid amide hydrolase</fullName>
    </submittedName>
</protein>
<name>A0A1M5X1P3_9RHOB</name>
<dbReference type="STRING" id="996342.SAMN05443551_3666"/>
<organism evidence="3 4">
    <name type="scientific">Marivita hallyeonensis</name>
    <dbReference type="NCBI Taxonomy" id="996342"/>
    <lineage>
        <taxon>Bacteria</taxon>
        <taxon>Pseudomonadati</taxon>
        <taxon>Pseudomonadota</taxon>
        <taxon>Alphaproteobacteria</taxon>
        <taxon>Rhodobacterales</taxon>
        <taxon>Roseobacteraceae</taxon>
        <taxon>Marivita</taxon>
    </lineage>
</organism>
<dbReference type="PIRSF" id="PIRSF001221">
    <property type="entry name" value="Amidase_fungi"/>
    <property type="match status" value="1"/>
</dbReference>
<dbReference type="PANTHER" id="PTHR45847:SF6">
    <property type="entry name" value="FATTY ACID AMIDE HYDROLASE"/>
    <property type="match status" value="1"/>
</dbReference>
<evidence type="ECO:0000313" key="3">
    <source>
        <dbReference type="EMBL" id="SHH93777.1"/>
    </source>
</evidence>
<dbReference type="GO" id="GO:0009062">
    <property type="term" value="P:fatty acid catabolic process"/>
    <property type="evidence" value="ECO:0007669"/>
    <property type="project" value="TreeGrafter"/>
</dbReference>
<evidence type="ECO:0000259" key="2">
    <source>
        <dbReference type="Pfam" id="PF01425"/>
    </source>
</evidence>
<dbReference type="InterPro" id="IPR020556">
    <property type="entry name" value="Amidase_CS"/>
</dbReference>
<dbReference type="Gene3D" id="3.90.1300.10">
    <property type="entry name" value="Amidase signature (AS) domain"/>
    <property type="match status" value="1"/>
</dbReference>
<dbReference type="RefSeq" id="WP_143152733.1">
    <property type="nucleotide sequence ID" value="NZ_FQXC01000005.1"/>
</dbReference>
<evidence type="ECO:0000313" key="4">
    <source>
        <dbReference type="Proteomes" id="UP000184221"/>
    </source>
</evidence>
<evidence type="ECO:0000256" key="1">
    <source>
        <dbReference type="ARBA" id="ARBA00022801"/>
    </source>
</evidence>
<dbReference type="AlphaFoldDB" id="A0A1M5X1P3"/>
<dbReference type="Pfam" id="PF01425">
    <property type="entry name" value="Amidase"/>
    <property type="match status" value="1"/>
</dbReference>
<dbReference type="SUPFAM" id="SSF75304">
    <property type="entry name" value="Amidase signature (AS) enzymes"/>
    <property type="match status" value="1"/>
</dbReference>
<dbReference type="GO" id="GO:0017064">
    <property type="term" value="F:fatty acid amide hydrolase activity"/>
    <property type="evidence" value="ECO:0007669"/>
    <property type="project" value="TreeGrafter"/>
</dbReference>